<reference evidence="6 7" key="1">
    <citation type="submission" date="2012-02" db="EMBL/GenBank/DDBJ databases">
        <title>Complete genome sequence of Phycisphaera mikurensis NBRC 102666.</title>
        <authorList>
            <person name="Ankai A."/>
            <person name="Hosoyama A."/>
            <person name="Terui Y."/>
            <person name="Sekine M."/>
            <person name="Fukai R."/>
            <person name="Kato Y."/>
            <person name="Nakamura S."/>
            <person name="Yamada-Narita S."/>
            <person name="Kawakoshi A."/>
            <person name="Fukunaga Y."/>
            <person name="Yamazaki S."/>
            <person name="Fujita N."/>
        </authorList>
    </citation>
    <scope>NUCLEOTIDE SEQUENCE [LARGE SCALE GENOMIC DNA]</scope>
    <source>
        <strain evidence="7">NBRC 102666 / KCTC 22515 / FYK2301M01</strain>
    </source>
</reference>
<keyword evidence="7" id="KW-1185">Reference proteome</keyword>
<protein>
    <recommendedName>
        <fullName evidence="8">DUF1328 domain-containing protein</fullName>
    </recommendedName>
</protein>
<keyword evidence="3 5" id="KW-1133">Transmembrane helix</keyword>
<evidence type="ECO:0000256" key="1">
    <source>
        <dbReference type="ARBA" id="ARBA00022475"/>
    </source>
</evidence>
<dbReference type="InterPro" id="IPR009760">
    <property type="entry name" value="DUF1328"/>
</dbReference>
<evidence type="ECO:0000313" key="6">
    <source>
        <dbReference type="EMBL" id="BAM02576.1"/>
    </source>
</evidence>
<sequence>MLRNAIIALVIALILFALGFSGLGQIAWIIAGVFFVLFLIALVMHLTKKV</sequence>
<dbReference type="HOGENOM" id="CLU_3121014_0_0_0"/>
<feature type="transmembrane region" description="Helical" evidence="5">
    <location>
        <begin position="29"/>
        <end position="47"/>
    </location>
</feature>
<evidence type="ECO:0008006" key="8">
    <source>
        <dbReference type="Google" id="ProtNLM"/>
    </source>
</evidence>
<dbReference type="KEGG" id="phm:PSMK_04170"/>
<keyword evidence="1" id="KW-1003">Cell membrane</keyword>
<evidence type="ECO:0000256" key="3">
    <source>
        <dbReference type="ARBA" id="ARBA00022989"/>
    </source>
</evidence>
<dbReference type="AlphaFoldDB" id="I0IBD8"/>
<evidence type="ECO:0000256" key="4">
    <source>
        <dbReference type="ARBA" id="ARBA00023136"/>
    </source>
</evidence>
<evidence type="ECO:0000313" key="7">
    <source>
        <dbReference type="Proteomes" id="UP000007881"/>
    </source>
</evidence>
<organism evidence="6 7">
    <name type="scientific">Phycisphaera mikurensis (strain NBRC 102666 / KCTC 22515 / FYK2301M01)</name>
    <dbReference type="NCBI Taxonomy" id="1142394"/>
    <lineage>
        <taxon>Bacteria</taxon>
        <taxon>Pseudomonadati</taxon>
        <taxon>Planctomycetota</taxon>
        <taxon>Phycisphaerae</taxon>
        <taxon>Phycisphaerales</taxon>
        <taxon>Phycisphaeraceae</taxon>
        <taxon>Phycisphaera</taxon>
    </lineage>
</organism>
<dbReference type="STRING" id="1142394.PSMK_04170"/>
<proteinExistence type="predicted"/>
<accession>I0IBD8</accession>
<dbReference type="GO" id="GO:0005886">
    <property type="term" value="C:plasma membrane"/>
    <property type="evidence" value="ECO:0007669"/>
    <property type="project" value="InterPro"/>
</dbReference>
<dbReference type="PIRSF" id="PIRSF036466">
    <property type="entry name" value="UCP036466"/>
    <property type="match status" value="1"/>
</dbReference>
<dbReference type="Proteomes" id="UP000007881">
    <property type="component" value="Chromosome"/>
</dbReference>
<evidence type="ECO:0000256" key="2">
    <source>
        <dbReference type="ARBA" id="ARBA00022692"/>
    </source>
</evidence>
<name>I0IBD8_PHYMF</name>
<gene>
    <name evidence="6" type="ordered locus">PSMK_04170</name>
</gene>
<evidence type="ECO:0000256" key="5">
    <source>
        <dbReference type="SAM" id="Phobius"/>
    </source>
</evidence>
<keyword evidence="4 5" id="KW-0472">Membrane</keyword>
<keyword evidence="2 5" id="KW-0812">Transmembrane</keyword>
<dbReference type="RefSeq" id="WP_014435796.1">
    <property type="nucleotide sequence ID" value="NC_017080.1"/>
</dbReference>
<dbReference type="EMBL" id="AP012338">
    <property type="protein sequence ID" value="BAM02576.1"/>
    <property type="molecule type" value="Genomic_DNA"/>
</dbReference>